<dbReference type="FunCoup" id="Q54GF9">
    <property type="interactions" value="877"/>
</dbReference>
<feature type="region of interest" description="Disordered" evidence="1">
    <location>
        <begin position="127"/>
        <end position="149"/>
    </location>
</feature>
<dbReference type="dictyBase" id="DDB_G0290189"/>
<dbReference type="GeneID" id="8627526"/>
<proteinExistence type="predicted"/>
<sequence>MDERHTLNVQIIENGVDGRWDKKFIIIEGSEIRVKENRDSLMISFSIKLNHVEVLPNYGESYVTVTSEENSGGGDVEMQTKSNTVIRLKPLFSPTPIIYAFELKSQTEYDRWVSFIQNSKIIQEPKEEEEINYKSPSSYNEEPKSYNTHHGGKGWRHTLKKIAQKTGLVLGFLVYTVLLAALFGAMWIYYVGPIVTIDEMETTCYINSSEWGYITKGYYSVDFNVTYQIESGEILNNMMIQYCKGFLCTVGLDAQYQVSTNNTCYYDNKDTNYVYFFLYPMIDYRLTITFGICGSLFGVWIIFLIIVYV</sequence>
<dbReference type="PhylomeDB" id="Q54GF9"/>
<gene>
    <name evidence="3" type="ORF">DDB_G0290189</name>
</gene>
<dbReference type="KEGG" id="ddi:DDB_G0290189"/>
<keyword evidence="4" id="KW-1185">Reference proteome</keyword>
<feature type="transmembrane region" description="Helical" evidence="2">
    <location>
        <begin position="168"/>
        <end position="190"/>
    </location>
</feature>
<keyword evidence="2" id="KW-1133">Transmembrane helix</keyword>
<name>Q54GF9_DICDI</name>
<protein>
    <recommendedName>
        <fullName evidence="5">PH domain-containing protein</fullName>
    </recommendedName>
</protein>
<dbReference type="VEuPathDB" id="AmoebaDB:DDB_G0290189"/>
<feature type="compositionally biased region" description="Polar residues" evidence="1">
    <location>
        <begin position="135"/>
        <end position="148"/>
    </location>
</feature>
<evidence type="ECO:0000313" key="4">
    <source>
        <dbReference type="Proteomes" id="UP000002195"/>
    </source>
</evidence>
<evidence type="ECO:0000256" key="2">
    <source>
        <dbReference type="SAM" id="Phobius"/>
    </source>
</evidence>
<dbReference type="Proteomes" id="UP000002195">
    <property type="component" value="Unassembled WGS sequence"/>
</dbReference>
<evidence type="ECO:0000313" key="3">
    <source>
        <dbReference type="EMBL" id="EAL62316.1"/>
    </source>
</evidence>
<reference evidence="3 4" key="1">
    <citation type="journal article" date="2005" name="Nature">
        <title>The genome of the social amoeba Dictyostelium discoideum.</title>
        <authorList>
            <consortium name="The Dictyostelium discoideum Sequencing Consortium"/>
            <person name="Eichinger L."/>
            <person name="Pachebat J.A."/>
            <person name="Glockner G."/>
            <person name="Rajandream M.A."/>
            <person name="Sucgang R."/>
            <person name="Berriman M."/>
            <person name="Song J."/>
            <person name="Olsen R."/>
            <person name="Szafranski K."/>
            <person name="Xu Q."/>
            <person name="Tunggal B."/>
            <person name="Kummerfeld S."/>
            <person name="Madera M."/>
            <person name="Konfortov B.A."/>
            <person name="Rivero F."/>
            <person name="Bankier A.T."/>
            <person name="Lehmann R."/>
            <person name="Hamlin N."/>
            <person name="Davies R."/>
            <person name="Gaudet P."/>
            <person name="Fey P."/>
            <person name="Pilcher K."/>
            <person name="Chen G."/>
            <person name="Saunders D."/>
            <person name="Sodergren E."/>
            <person name="Davis P."/>
            <person name="Kerhornou A."/>
            <person name="Nie X."/>
            <person name="Hall N."/>
            <person name="Anjard C."/>
            <person name="Hemphill L."/>
            <person name="Bason N."/>
            <person name="Farbrother P."/>
            <person name="Desany B."/>
            <person name="Just E."/>
            <person name="Morio T."/>
            <person name="Rost R."/>
            <person name="Churcher C."/>
            <person name="Cooper J."/>
            <person name="Haydock S."/>
            <person name="van Driessche N."/>
            <person name="Cronin A."/>
            <person name="Goodhead I."/>
            <person name="Muzny D."/>
            <person name="Mourier T."/>
            <person name="Pain A."/>
            <person name="Lu M."/>
            <person name="Harper D."/>
            <person name="Lindsay R."/>
            <person name="Hauser H."/>
            <person name="James K."/>
            <person name="Quiles M."/>
            <person name="Madan Babu M."/>
            <person name="Saito T."/>
            <person name="Buchrieser C."/>
            <person name="Wardroper A."/>
            <person name="Felder M."/>
            <person name="Thangavelu M."/>
            <person name="Johnson D."/>
            <person name="Knights A."/>
            <person name="Loulseged H."/>
            <person name="Mungall K."/>
            <person name="Oliver K."/>
            <person name="Price C."/>
            <person name="Quail M.A."/>
            <person name="Urushihara H."/>
            <person name="Hernandez J."/>
            <person name="Rabbinowitsch E."/>
            <person name="Steffen D."/>
            <person name="Sanders M."/>
            <person name="Ma J."/>
            <person name="Kohara Y."/>
            <person name="Sharp S."/>
            <person name="Simmonds M."/>
            <person name="Spiegler S."/>
            <person name="Tivey A."/>
            <person name="Sugano S."/>
            <person name="White B."/>
            <person name="Walker D."/>
            <person name="Woodward J."/>
            <person name="Winckler T."/>
            <person name="Tanaka Y."/>
            <person name="Shaulsky G."/>
            <person name="Schleicher M."/>
            <person name="Weinstock G."/>
            <person name="Rosenthal A."/>
            <person name="Cox E.C."/>
            <person name="Chisholm R.L."/>
            <person name="Gibbs R."/>
            <person name="Loomis W.F."/>
            <person name="Platzer M."/>
            <person name="Kay R.R."/>
            <person name="Williams J."/>
            <person name="Dear P.H."/>
            <person name="Noegel A.A."/>
            <person name="Barrell B."/>
            <person name="Kuspa A."/>
        </authorList>
    </citation>
    <scope>NUCLEOTIDE SEQUENCE [LARGE SCALE GENOMIC DNA]</scope>
    <source>
        <strain evidence="3 4">AX4</strain>
    </source>
</reference>
<feature type="transmembrane region" description="Helical" evidence="2">
    <location>
        <begin position="286"/>
        <end position="308"/>
    </location>
</feature>
<evidence type="ECO:0008006" key="5">
    <source>
        <dbReference type="Google" id="ProtNLM"/>
    </source>
</evidence>
<keyword evidence="2" id="KW-0812">Transmembrane</keyword>
<evidence type="ECO:0000256" key="1">
    <source>
        <dbReference type="SAM" id="MobiDB-lite"/>
    </source>
</evidence>
<dbReference type="PaxDb" id="44689-DDB0188767"/>
<accession>Q54GF9</accession>
<dbReference type="InParanoid" id="Q54GF9"/>
<dbReference type="AlphaFoldDB" id="Q54GF9"/>
<comment type="caution">
    <text evidence="3">The sequence shown here is derived from an EMBL/GenBank/DDBJ whole genome shotgun (WGS) entry which is preliminary data.</text>
</comment>
<keyword evidence="2" id="KW-0472">Membrane</keyword>
<dbReference type="HOGENOM" id="CLU_901458_0_0_1"/>
<dbReference type="RefSeq" id="XP_635819.1">
    <property type="nucleotide sequence ID" value="XM_630727.1"/>
</dbReference>
<dbReference type="eggNOG" id="ENOG502RHX1">
    <property type="taxonomic scope" value="Eukaryota"/>
</dbReference>
<dbReference type="EMBL" id="AAFI02000161">
    <property type="protein sequence ID" value="EAL62316.1"/>
    <property type="molecule type" value="Genomic_DNA"/>
</dbReference>
<organism evidence="3 4">
    <name type="scientific">Dictyostelium discoideum</name>
    <name type="common">Social amoeba</name>
    <dbReference type="NCBI Taxonomy" id="44689"/>
    <lineage>
        <taxon>Eukaryota</taxon>
        <taxon>Amoebozoa</taxon>
        <taxon>Evosea</taxon>
        <taxon>Eumycetozoa</taxon>
        <taxon>Dictyostelia</taxon>
        <taxon>Dictyosteliales</taxon>
        <taxon>Dictyosteliaceae</taxon>
        <taxon>Dictyostelium</taxon>
    </lineage>
</organism>